<dbReference type="SUPFAM" id="SSF56436">
    <property type="entry name" value="C-type lectin-like"/>
    <property type="match status" value="1"/>
</dbReference>
<keyword evidence="4" id="KW-1185">Reference proteome</keyword>
<dbReference type="InterPro" id="IPR051043">
    <property type="entry name" value="Sulfatase_Mod_Factor_Kinase"/>
</dbReference>
<feature type="region of interest" description="Disordered" evidence="1">
    <location>
        <begin position="53"/>
        <end position="80"/>
    </location>
</feature>
<dbReference type="RefSeq" id="WP_191798220.1">
    <property type="nucleotide sequence ID" value="NZ_JACSQQ010000054.1"/>
</dbReference>
<organism evidence="3 4">
    <name type="scientific">Oerskovia rustica</name>
    <dbReference type="NCBI Taxonomy" id="2762237"/>
    <lineage>
        <taxon>Bacteria</taxon>
        <taxon>Bacillati</taxon>
        <taxon>Actinomycetota</taxon>
        <taxon>Actinomycetes</taxon>
        <taxon>Micrococcales</taxon>
        <taxon>Cellulomonadaceae</taxon>
        <taxon>Oerskovia</taxon>
    </lineage>
</organism>
<comment type="caution">
    <text evidence="3">The sequence shown here is derived from an EMBL/GenBank/DDBJ whole genome shotgun (WGS) entry which is preliminary data.</text>
</comment>
<dbReference type="PANTHER" id="PTHR23150">
    <property type="entry name" value="SULFATASE MODIFYING FACTOR 1, 2"/>
    <property type="match status" value="1"/>
</dbReference>
<evidence type="ECO:0000313" key="3">
    <source>
        <dbReference type="EMBL" id="MBD7952426.1"/>
    </source>
</evidence>
<evidence type="ECO:0000259" key="2">
    <source>
        <dbReference type="Pfam" id="PF03781"/>
    </source>
</evidence>
<dbReference type="InterPro" id="IPR042095">
    <property type="entry name" value="SUMF_sf"/>
</dbReference>
<dbReference type="InterPro" id="IPR016187">
    <property type="entry name" value="CTDL_fold"/>
</dbReference>
<dbReference type="EMBL" id="JACSQQ010000054">
    <property type="protein sequence ID" value="MBD7952426.1"/>
    <property type="molecule type" value="Genomic_DNA"/>
</dbReference>
<gene>
    <name evidence="3" type="ORF">H9652_18685</name>
</gene>
<proteinExistence type="predicted"/>
<dbReference type="Proteomes" id="UP000641803">
    <property type="component" value="Unassembled WGS sequence"/>
</dbReference>
<evidence type="ECO:0000256" key="1">
    <source>
        <dbReference type="SAM" id="MobiDB-lite"/>
    </source>
</evidence>
<dbReference type="InterPro" id="IPR005532">
    <property type="entry name" value="SUMF_dom"/>
</dbReference>
<dbReference type="Gene3D" id="3.90.1580.10">
    <property type="entry name" value="paralog of FGE (formylglycine-generating enzyme)"/>
    <property type="match status" value="1"/>
</dbReference>
<reference evidence="3 4" key="1">
    <citation type="submission" date="2020-08" db="EMBL/GenBank/DDBJ databases">
        <title>A Genomic Blueprint of the Chicken Gut Microbiome.</title>
        <authorList>
            <person name="Gilroy R."/>
            <person name="Ravi A."/>
            <person name="Getino M."/>
            <person name="Pursley I."/>
            <person name="Horton D.L."/>
            <person name="Alikhan N.-F."/>
            <person name="Baker D."/>
            <person name="Gharbi K."/>
            <person name="Hall N."/>
            <person name="Watson M."/>
            <person name="Adriaenssens E.M."/>
            <person name="Foster-Nyarko E."/>
            <person name="Jarju S."/>
            <person name="Secka A."/>
            <person name="Antonio M."/>
            <person name="Oren A."/>
            <person name="Chaudhuri R."/>
            <person name="La Ragione R.M."/>
            <person name="Hildebrand F."/>
            <person name="Pallen M.J."/>
        </authorList>
    </citation>
    <scope>NUCLEOTIDE SEQUENCE [LARGE SCALE GENOMIC DNA]</scope>
    <source>
        <strain evidence="3 4">Sa4CUA1</strain>
    </source>
</reference>
<dbReference type="PANTHER" id="PTHR23150:SF19">
    <property type="entry name" value="FORMYLGLYCINE-GENERATING ENZYME"/>
    <property type="match status" value="1"/>
</dbReference>
<feature type="domain" description="Sulfatase-modifying factor enzyme-like" evidence="2">
    <location>
        <begin position="15"/>
        <end position="233"/>
    </location>
</feature>
<protein>
    <submittedName>
        <fullName evidence="3">SUMF1/EgtB/PvdO family nonheme iron enzyme</fullName>
    </submittedName>
</protein>
<dbReference type="Pfam" id="PF03781">
    <property type="entry name" value="FGE-sulfatase"/>
    <property type="match status" value="1"/>
</dbReference>
<name>A0ABR8RXA1_9CELL</name>
<sequence>MAPASTPPAPAPPLLVPVPGGALALRDARTGSARDVTLQGFEIGRTPITWAELRSVPTPPGSTPQSSAPPDGSRPGDAPAHPVTWFDAVRWCNAASAAAGLAPAYVLDGRAVRWDVGVDGFRLPTEAEWEWACRAGTTTPTYGPLAAVAWTAADQVQGPQPVGRKAPNAFGTHDQLGNVWEWCWDHADTARYGDYRSLRGGGWADREWSVRASVRRGSAPDAVLEDVGFRVARGAVGLRGALEAQGWSAAADRERADVRGPRPVGWTPLRGL</sequence>
<accession>A0ABR8RXA1</accession>
<evidence type="ECO:0000313" key="4">
    <source>
        <dbReference type="Proteomes" id="UP000641803"/>
    </source>
</evidence>